<comment type="catalytic activity">
    <reaction evidence="8">
        <text>DNA(n) + a 2'-deoxyribonucleoside 5'-triphosphate = DNA(n+1) + diphosphate</text>
        <dbReference type="Rhea" id="RHEA:22508"/>
        <dbReference type="Rhea" id="RHEA-COMP:17339"/>
        <dbReference type="Rhea" id="RHEA-COMP:17340"/>
        <dbReference type="ChEBI" id="CHEBI:33019"/>
        <dbReference type="ChEBI" id="CHEBI:61560"/>
        <dbReference type="ChEBI" id="CHEBI:173112"/>
        <dbReference type="EC" id="2.7.7.7"/>
    </reaction>
</comment>
<dbReference type="InterPro" id="IPR032780">
    <property type="entry name" value="DNA_pol3_delt_C"/>
</dbReference>
<name>A0A657PP87_9GAMM</name>
<accession>A0A657PP87</accession>
<comment type="caution">
    <text evidence="12">The sequence shown here is derived from an EMBL/GenBank/DDBJ whole genome shotgun (WGS) entry which is preliminary data.</text>
</comment>
<keyword evidence="3" id="KW-0808">Transferase</keyword>
<dbReference type="CDD" id="cd18138">
    <property type="entry name" value="HLD_clamp_pol_III_delta"/>
    <property type="match status" value="1"/>
</dbReference>
<feature type="domain" description="DNA polymerase III subunit delta C-terminal" evidence="11">
    <location>
        <begin position="214"/>
        <end position="325"/>
    </location>
</feature>
<evidence type="ECO:0000256" key="6">
    <source>
        <dbReference type="ARBA" id="ARBA00022932"/>
    </source>
</evidence>
<dbReference type="EMBL" id="PQCO01000246">
    <property type="protein sequence ID" value="PUD99787.1"/>
    <property type="molecule type" value="Genomic_DNA"/>
</dbReference>
<comment type="similarity">
    <text evidence="7">Belongs to the DNA polymerase HolA subunit family.</text>
</comment>
<evidence type="ECO:0000256" key="9">
    <source>
        <dbReference type="NCBIfam" id="TIGR01128"/>
    </source>
</evidence>
<dbReference type="SUPFAM" id="SSF52540">
    <property type="entry name" value="P-loop containing nucleoside triphosphate hydrolases"/>
    <property type="match status" value="1"/>
</dbReference>
<dbReference type="NCBIfam" id="TIGR01128">
    <property type="entry name" value="holA"/>
    <property type="match status" value="1"/>
</dbReference>
<evidence type="ECO:0000313" key="13">
    <source>
        <dbReference type="Proteomes" id="UP000250928"/>
    </source>
</evidence>
<evidence type="ECO:0000313" key="12">
    <source>
        <dbReference type="EMBL" id="PUD99787.1"/>
    </source>
</evidence>
<dbReference type="Gene3D" id="3.40.50.300">
    <property type="entry name" value="P-loop containing nucleotide triphosphate hydrolases"/>
    <property type="match status" value="1"/>
</dbReference>
<dbReference type="GO" id="GO:0006261">
    <property type="term" value="P:DNA-templated DNA replication"/>
    <property type="evidence" value="ECO:0007669"/>
    <property type="project" value="TreeGrafter"/>
</dbReference>
<dbReference type="Proteomes" id="UP000250928">
    <property type="component" value="Unassembled WGS sequence"/>
</dbReference>
<evidence type="ECO:0000256" key="2">
    <source>
        <dbReference type="ARBA" id="ARBA00017703"/>
    </source>
</evidence>
<evidence type="ECO:0000259" key="10">
    <source>
        <dbReference type="Pfam" id="PF06144"/>
    </source>
</evidence>
<dbReference type="GO" id="GO:0003677">
    <property type="term" value="F:DNA binding"/>
    <property type="evidence" value="ECO:0007669"/>
    <property type="project" value="InterPro"/>
</dbReference>
<proteinExistence type="inferred from homology"/>
<dbReference type="InterPro" id="IPR010372">
    <property type="entry name" value="DNA_pol3_delta_N"/>
</dbReference>
<dbReference type="InterPro" id="IPR008921">
    <property type="entry name" value="DNA_pol3_clamp-load_cplx_C"/>
</dbReference>
<sequence length="345" mass="37883">MRIPSHDLQGRLQRQLLPAYLISGDEPLQVAEAADAVRRHARDQGYASREILEVDARFDWERLAAEANSLSLFAERRILDLRIPSGKPGNQGAKSLSAYCERPPEDTLLLLTLPKLDKGQLGSKWFKALDRLGGVIQIWPIEGQRLPPWIEQRMRRAGLTPAPGVVAMLAERVEGNLLAANQEIEKLLLANGPGIITPELLAGSVADSARFDVFALVDSALAGKIARALRILDGLRGEGTAAAVVLWALARELRTLCSLAAETTRGRTAQQAVAARREIWDKRKPLVSAGLKRLDLEQWHSLLRLCCATDRAIKGQERSDPWLLLQQITARMAGAPAMTPPHGNL</sequence>
<dbReference type="GO" id="GO:0009360">
    <property type="term" value="C:DNA polymerase III complex"/>
    <property type="evidence" value="ECO:0007669"/>
    <property type="project" value="UniProtKB-UniRule"/>
</dbReference>
<dbReference type="Pfam" id="PF06144">
    <property type="entry name" value="DNA_pol3_delta"/>
    <property type="match status" value="1"/>
</dbReference>
<dbReference type="PANTHER" id="PTHR34388:SF1">
    <property type="entry name" value="DNA POLYMERASE III SUBUNIT DELTA"/>
    <property type="match status" value="1"/>
</dbReference>
<dbReference type="GO" id="GO:0003887">
    <property type="term" value="F:DNA-directed DNA polymerase activity"/>
    <property type="evidence" value="ECO:0007669"/>
    <property type="project" value="UniProtKB-UniRule"/>
</dbReference>
<evidence type="ECO:0000256" key="7">
    <source>
        <dbReference type="ARBA" id="ARBA00034754"/>
    </source>
</evidence>
<dbReference type="Pfam" id="PF14840">
    <property type="entry name" value="DNA_pol3_delt_C"/>
    <property type="match status" value="1"/>
</dbReference>
<dbReference type="InterPro" id="IPR027417">
    <property type="entry name" value="P-loop_NTPase"/>
</dbReference>
<evidence type="ECO:0000256" key="1">
    <source>
        <dbReference type="ARBA" id="ARBA00012417"/>
    </source>
</evidence>
<evidence type="ECO:0000256" key="4">
    <source>
        <dbReference type="ARBA" id="ARBA00022695"/>
    </source>
</evidence>
<organism evidence="12 13">
    <name type="scientific">Candidatus Sedimenticola endophacoides</name>
    <dbReference type="NCBI Taxonomy" id="2548426"/>
    <lineage>
        <taxon>Bacteria</taxon>
        <taxon>Pseudomonadati</taxon>
        <taxon>Pseudomonadota</taxon>
        <taxon>Gammaproteobacteria</taxon>
        <taxon>Chromatiales</taxon>
        <taxon>Sedimenticolaceae</taxon>
        <taxon>Sedimenticola</taxon>
    </lineage>
</organism>
<evidence type="ECO:0000256" key="5">
    <source>
        <dbReference type="ARBA" id="ARBA00022705"/>
    </source>
</evidence>
<evidence type="ECO:0000259" key="11">
    <source>
        <dbReference type="Pfam" id="PF14840"/>
    </source>
</evidence>
<keyword evidence="5" id="KW-0235">DNA replication</keyword>
<dbReference type="EC" id="2.7.7.7" evidence="1 9"/>
<keyword evidence="6" id="KW-0239">DNA-directed DNA polymerase</keyword>
<feature type="domain" description="DNA polymerase III delta N-terminal" evidence="10">
    <location>
        <begin position="20"/>
        <end position="133"/>
    </location>
</feature>
<dbReference type="InterPro" id="IPR005790">
    <property type="entry name" value="DNA_polIII_delta"/>
</dbReference>
<dbReference type="AlphaFoldDB" id="A0A657PP87"/>
<dbReference type="SUPFAM" id="SSF48019">
    <property type="entry name" value="post-AAA+ oligomerization domain-like"/>
    <property type="match status" value="1"/>
</dbReference>
<gene>
    <name evidence="12" type="ORF">C3L24_10300</name>
</gene>
<evidence type="ECO:0000256" key="3">
    <source>
        <dbReference type="ARBA" id="ARBA00022679"/>
    </source>
</evidence>
<evidence type="ECO:0000256" key="8">
    <source>
        <dbReference type="ARBA" id="ARBA00049244"/>
    </source>
</evidence>
<protein>
    <recommendedName>
        <fullName evidence="2 9">DNA polymerase III subunit delta</fullName>
        <ecNumber evidence="1 9">2.7.7.7</ecNumber>
    </recommendedName>
</protein>
<dbReference type="PANTHER" id="PTHR34388">
    <property type="entry name" value="DNA POLYMERASE III SUBUNIT DELTA"/>
    <property type="match status" value="1"/>
</dbReference>
<reference evidence="12 13" key="1">
    <citation type="submission" date="2018-01" db="EMBL/GenBank/DDBJ databases">
        <title>Novel co-symbiosis in the lucinid bivalve Phacoides pectinatus.</title>
        <authorList>
            <person name="Lim S.J."/>
            <person name="Davis B.G."/>
            <person name="Gill D.E."/>
            <person name="Engel A.S."/>
            <person name="Anderson L.C."/>
            <person name="Campbell B.J."/>
        </authorList>
    </citation>
    <scope>NUCLEOTIDE SEQUENCE [LARGE SCALE GENOMIC DNA]</scope>
    <source>
        <strain evidence="12">N3_P5</strain>
    </source>
</reference>
<dbReference type="Gene3D" id="1.10.8.60">
    <property type="match status" value="1"/>
</dbReference>
<keyword evidence="4" id="KW-0548">Nucleotidyltransferase</keyword>
<dbReference type="Gene3D" id="1.20.272.10">
    <property type="match status" value="1"/>
</dbReference>